<dbReference type="EMBL" id="FOIL01000051">
    <property type="protein sequence ID" value="SET83810.1"/>
    <property type="molecule type" value="Genomic_DNA"/>
</dbReference>
<dbReference type="Proteomes" id="UP000199820">
    <property type="component" value="Unassembled WGS sequence"/>
</dbReference>
<evidence type="ECO:0000313" key="5">
    <source>
        <dbReference type="Proteomes" id="UP000214760"/>
    </source>
</evidence>
<name>A0A1I0HL21_9FIRM</name>
<sequence>MMQGSRGFSGPLPFVCEAENHMSDMNPYQREEQKQRLRRNMIVSEDPELDTGEEAEEKPFRPARGRRKFGRLKIVLIVLCVIAALAGAWHYYQTHHRYSGYTQVWSKQIPSTEGSYTGYRKFGSNVLRYTKDGASYIDGNGDVVWSISYQMKAPICSVNGDFAAIADQQGNDIYICDTTKNHGKATTLLPIMRVSISAYGVVAALTEDSTSSYVSFFKNDGSDLDWGIKTVMSGNGYMLDAALSPDGTQVMISDVHVNSGQLGNRIVFYNFSEYGKSYPDRLVGGFDEFGSHLCPRVRFFSDRRAAAFAGGQIAFFSMENVTSPELIQMVDVKDEIKAVAASDRYAAVITADGTGEYPNRLLIFNTNGRKIADTGISCSWQEMDIADDYIILRNSDSCEIIGTNGKLRFDGTFDTPVSMITKGKKPGTLLLTGGNTVSEIKLR</sequence>
<accession>A0A1I0HL21</accession>
<organism evidence="2 4">
    <name type="scientific">[Clostridium] aminophilum</name>
    <dbReference type="NCBI Taxonomy" id="1526"/>
    <lineage>
        <taxon>Bacteria</taxon>
        <taxon>Bacillati</taxon>
        <taxon>Bacillota</taxon>
        <taxon>Clostridia</taxon>
        <taxon>Lachnospirales</taxon>
        <taxon>Lachnospiraceae</taxon>
    </lineage>
</organism>
<keyword evidence="1" id="KW-0812">Transmembrane</keyword>
<evidence type="ECO:0000313" key="4">
    <source>
        <dbReference type="Proteomes" id="UP000199820"/>
    </source>
</evidence>
<dbReference type="InterPro" id="IPR043765">
    <property type="entry name" value="DUF5711"/>
</dbReference>
<keyword evidence="1" id="KW-0472">Membrane</keyword>
<dbReference type="Pfam" id="PF18975">
    <property type="entry name" value="DUF5711"/>
    <property type="match status" value="1"/>
</dbReference>
<dbReference type="eggNOG" id="ENOG502ZBIU">
    <property type="taxonomic scope" value="Bacteria"/>
</dbReference>
<dbReference type="SUPFAM" id="SSF50969">
    <property type="entry name" value="YVTN repeat-like/Quinoprotein amine dehydrogenase"/>
    <property type="match status" value="1"/>
</dbReference>
<evidence type="ECO:0000313" key="2">
    <source>
        <dbReference type="EMBL" id="SET83810.1"/>
    </source>
</evidence>
<evidence type="ECO:0000256" key="1">
    <source>
        <dbReference type="SAM" id="Phobius"/>
    </source>
</evidence>
<evidence type="ECO:0000313" key="3">
    <source>
        <dbReference type="EMBL" id="SFR83397.1"/>
    </source>
</evidence>
<protein>
    <submittedName>
        <fullName evidence="2">Uncharacterized protein</fullName>
    </submittedName>
</protein>
<proteinExistence type="predicted"/>
<dbReference type="AlphaFoldDB" id="A0A1I0HL21"/>
<gene>
    <name evidence="3" type="ORF">SAMN02910262_02035</name>
    <name evidence="2" type="ORF">SAMN04487771_105111</name>
</gene>
<keyword evidence="1" id="KW-1133">Transmembrane helix</keyword>
<feature type="transmembrane region" description="Helical" evidence="1">
    <location>
        <begin position="74"/>
        <end position="92"/>
    </location>
</feature>
<dbReference type="Proteomes" id="UP000214760">
    <property type="component" value="Unassembled WGS sequence"/>
</dbReference>
<dbReference type="STRING" id="1526.SAMN02910262_02035"/>
<dbReference type="EMBL" id="FOZC01000012">
    <property type="protein sequence ID" value="SFR83397.1"/>
    <property type="molecule type" value="Genomic_DNA"/>
</dbReference>
<dbReference type="InterPro" id="IPR011044">
    <property type="entry name" value="Quino_amine_DH_bsu"/>
</dbReference>
<reference evidence="4 5" key="1">
    <citation type="submission" date="2016-10" db="EMBL/GenBank/DDBJ databases">
        <authorList>
            <person name="de Groot N.N."/>
        </authorList>
    </citation>
    <scope>NUCLEOTIDE SEQUENCE [LARGE SCALE GENOMIC DNA]</scope>
    <source>
        <strain evidence="3 5">F</strain>
        <strain evidence="2 4">KH1P1</strain>
    </source>
</reference>
<keyword evidence="4" id="KW-1185">Reference proteome</keyword>